<feature type="domain" description="Glycosyl transferase family 1" evidence="1">
    <location>
        <begin position="178"/>
        <end position="294"/>
    </location>
</feature>
<dbReference type="PANTHER" id="PTHR45947:SF3">
    <property type="entry name" value="SULFOQUINOVOSYL TRANSFERASE SQD2"/>
    <property type="match status" value="1"/>
</dbReference>
<sequence length="372" mass="41907">MKDKKILLINTVILSDNGISTFVIQSAKILSELGNSVTVVATNKVDEKRKNELEENNVKLLDDFNRSNVLRYFQRLLMLIKHEKYDIVHVHGNSNTMAIELVAAQLGGCKVRIAHSHNTTSDHMTAHKILSPLFKESVTGCFACGVDAGKWLYPDKEFYVVNNGVDSDTYVFSEKMRKSTRVKLNIKDEEILLGHIGGFNFQKNQEFLVDVMALLDSRFKLLFLGDGEFRKTVEQKAVKKGVSDRIIFMGNVSNVPKYLSAMDIFVLPSHFEGLPFSLIEAKSSGLPCLLSDKISREADLASGISFLSIENPMIWKEKVIEVADIKVDRISATQLAKKELSANGYNSYRNISDMDAMYNKLLMKKGKAFEYK</sequence>
<organism evidence="3 4">
    <name type="scientific">Streptococcus thermophilus M17PTZA496</name>
    <dbReference type="NCBI Taxonomy" id="1433289"/>
    <lineage>
        <taxon>Bacteria</taxon>
        <taxon>Bacillati</taxon>
        <taxon>Bacillota</taxon>
        <taxon>Bacilli</taxon>
        <taxon>Lactobacillales</taxon>
        <taxon>Streptococcaceae</taxon>
        <taxon>Streptococcus</taxon>
    </lineage>
</organism>
<dbReference type="CDD" id="cd03812">
    <property type="entry name" value="GT4_CapH-like"/>
    <property type="match status" value="1"/>
</dbReference>
<accession>A0A0E2Q2B1</accession>
<dbReference type="InterPro" id="IPR028098">
    <property type="entry name" value="Glyco_trans_4-like_N"/>
</dbReference>
<dbReference type="HOGENOM" id="CLU_009583_33_1_9"/>
<dbReference type="SUPFAM" id="SSF53756">
    <property type="entry name" value="UDP-Glycosyltransferase/glycogen phosphorylase"/>
    <property type="match status" value="1"/>
</dbReference>
<evidence type="ECO:0000313" key="4">
    <source>
        <dbReference type="Proteomes" id="UP000024559"/>
    </source>
</evidence>
<feature type="domain" description="Glycosyltransferase subfamily 4-like N-terminal" evidence="2">
    <location>
        <begin position="17"/>
        <end position="137"/>
    </location>
</feature>
<evidence type="ECO:0000259" key="2">
    <source>
        <dbReference type="Pfam" id="PF13439"/>
    </source>
</evidence>
<dbReference type="Pfam" id="PF13439">
    <property type="entry name" value="Glyco_transf_4"/>
    <property type="match status" value="1"/>
</dbReference>
<proteinExistence type="predicted"/>
<dbReference type="PANTHER" id="PTHR45947">
    <property type="entry name" value="SULFOQUINOVOSYL TRANSFERASE SQD2"/>
    <property type="match status" value="1"/>
</dbReference>
<dbReference type="EMBL" id="AZJT01000053">
    <property type="protein sequence ID" value="ETW89172.1"/>
    <property type="molecule type" value="Genomic_DNA"/>
</dbReference>
<dbReference type="Gene3D" id="3.40.50.2000">
    <property type="entry name" value="Glycogen Phosphorylase B"/>
    <property type="match status" value="2"/>
</dbReference>
<name>A0A0E2Q2B1_STRTR</name>
<keyword evidence="3" id="KW-0808">Transferase</keyword>
<dbReference type="Proteomes" id="UP000024559">
    <property type="component" value="Chromosome"/>
</dbReference>
<evidence type="ECO:0000313" key="3">
    <source>
        <dbReference type="EMBL" id="ETW89172.1"/>
    </source>
</evidence>
<protein>
    <submittedName>
        <fullName evidence="3">Glycosyl transferase family 1</fullName>
    </submittedName>
</protein>
<comment type="caution">
    <text evidence="3">The sequence shown here is derived from an EMBL/GenBank/DDBJ whole genome shotgun (WGS) entry which is preliminary data.</text>
</comment>
<reference evidence="4" key="1">
    <citation type="submission" date="2013-12" db="EMBL/GenBank/DDBJ databases">
        <title>Genome sequences of Streptococcus thermophilus strains MTH17CL396 and M17PTZA496 isolated from Fontina cheese in Valle d'Aosta region (Italy).</title>
        <authorList>
            <person name="Treu L."/>
            <person name="Giacomini A."/>
            <person name="Corich V."/>
            <person name="Vendramin V."/>
            <person name="Bovo B."/>
        </authorList>
    </citation>
    <scope>NUCLEOTIDE SEQUENCE [LARGE SCALE GENOMIC DNA]</scope>
    <source>
        <strain evidence="4">M17PTZA496</strain>
    </source>
</reference>
<dbReference type="Pfam" id="PF00534">
    <property type="entry name" value="Glycos_transf_1"/>
    <property type="match status" value="1"/>
</dbReference>
<dbReference type="PATRIC" id="fig|1433289.7.peg.1285"/>
<dbReference type="RefSeq" id="WP_084828834.1">
    <property type="nucleotide sequence ID" value="NZ_CM002372.1"/>
</dbReference>
<dbReference type="AlphaFoldDB" id="A0A0E2Q2B1"/>
<dbReference type="InterPro" id="IPR001296">
    <property type="entry name" value="Glyco_trans_1"/>
</dbReference>
<dbReference type="InterPro" id="IPR050194">
    <property type="entry name" value="Glycosyltransferase_grp1"/>
</dbReference>
<evidence type="ECO:0000259" key="1">
    <source>
        <dbReference type="Pfam" id="PF00534"/>
    </source>
</evidence>
<dbReference type="GO" id="GO:0016757">
    <property type="term" value="F:glycosyltransferase activity"/>
    <property type="evidence" value="ECO:0007669"/>
    <property type="project" value="InterPro"/>
</dbReference>
<gene>
    <name evidence="3" type="ORF">X841_06260</name>
</gene>